<dbReference type="GO" id="GO:0000245">
    <property type="term" value="P:spliceosomal complex assembly"/>
    <property type="evidence" value="ECO:0007669"/>
    <property type="project" value="TreeGrafter"/>
</dbReference>
<feature type="region of interest" description="Disordered" evidence="8">
    <location>
        <begin position="1"/>
        <end position="68"/>
    </location>
</feature>
<dbReference type="Pfam" id="PF23233">
    <property type="entry name" value="HAT_Syf1_CNRKL1_N"/>
    <property type="match status" value="2"/>
</dbReference>
<gene>
    <name evidence="10" type="ORF">C9374_011823</name>
</gene>
<keyword evidence="6" id="KW-0508">mRNA splicing</keyword>
<dbReference type="InterPro" id="IPR055433">
    <property type="entry name" value="HAT_Syf1-like_N"/>
</dbReference>
<dbReference type="GeneID" id="68104277"/>
<feature type="domain" description="Pre-mRNA-splicing factor Syf1-like N-terminal HAT-repeats" evidence="9">
    <location>
        <begin position="377"/>
        <end position="544"/>
    </location>
</feature>
<dbReference type="RefSeq" id="XP_044542908.1">
    <property type="nucleotide sequence ID" value="XM_044687521.1"/>
</dbReference>
<dbReference type="PANTHER" id="PTHR11246">
    <property type="entry name" value="PRE-MRNA SPLICING FACTOR"/>
    <property type="match status" value="1"/>
</dbReference>
<keyword evidence="7" id="KW-0539">Nucleus</keyword>
<dbReference type="InterPro" id="IPR011990">
    <property type="entry name" value="TPR-like_helical_dom_sf"/>
</dbReference>
<dbReference type="SMART" id="SM00386">
    <property type="entry name" value="HAT"/>
    <property type="match status" value="14"/>
</dbReference>
<evidence type="ECO:0000313" key="10">
    <source>
        <dbReference type="EMBL" id="KAG2373734.1"/>
    </source>
</evidence>
<proteinExistence type="inferred from homology"/>
<evidence type="ECO:0000259" key="9">
    <source>
        <dbReference type="Pfam" id="PF23233"/>
    </source>
</evidence>
<dbReference type="EMBL" id="PYSW02000051">
    <property type="protein sequence ID" value="KAG2373734.1"/>
    <property type="molecule type" value="Genomic_DNA"/>
</dbReference>
<name>A0AA88GE28_NAELO</name>
<protein>
    <recommendedName>
        <fullName evidence="9">Pre-mRNA-splicing factor Syf1-like N-terminal HAT-repeats domain-containing protein</fullName>
    </recommendedName>
</protein>
<dbReference type="GO" id="GO:0071007">
    <property type="term" value="C:U2-type catalytic step 2 spliceosome"/>
    <property type="evidence" value="ECO:0007669"/>
    <property type="project" value="TreeGrafter"/>
</dbReference>
<keyword evidence="11" id="KW-1185">Reference proteome</keyword>
<feature type="domain" description="Pre-mRNA-splicing factor Syf1-like N-terminal HAT-repeats" evidence="9">
    <location>
        <begin position="113"/>
        <end position="258"/>
    </location>
</feature>
<keyword evidence="3" id="KW-0507">mRNA processing</keyword>
<evidence type="ECO:0000256" key="5">
    <source>
        <dbReference type="ARBA" id="ARBA00022737"/>
    </source>
</evidence>
<evidence type="ECO:0000256" key="3">
    <source>
        <dbReference type="ARBA" id="ARBA00022664"/>
    </source>
</evidence>
<evidence type="ECO:0000256" key="2">
    <source>
        <dbReference type="ARBA" id="ARBA00008644"/>
    </source>
</evidence>
<dbReference type="InterPro" id="IPR045075">
    <property type="entry name" value="Syf1-like"/>
</dbReference>
<evidence type="ECO:0000256" key="6">
    <source>
        <dbReference type="ARBA" id="ARBA00023187"/>
    </source>
</evidence>
<dbReference type="InterPro" id="IPR003107">
    <property type="entry name" value="HAT"/>
</dbReference>
<feature type="compositionally biased region" description="Basic and acidic residues" evidence="8">
    <location>
        <begin position="32"/>
        <end position="42"/>
    </location>
</feature>
<feature type="compositionally biased region" description="Basic and acidic residues" evidence="8">
    <location>
        <begin position="1"/>
        <end position="25"/>
    </location>
</feature>
<dbReference type="Proteomes" id="UP000816034">
    <property type="component" value="Unassembled WGS sequence"/>
</dbReference>
<dbReference type="SUPFAM" id="SSF48452">
    <property type="entry name" value="TPR-like"/>
    <property type="match status" value="4"/>
</dbReference>
<accession>A0AA88GE28</accession>
<evidence type="ECO:0000256" key="1">
    <source>
        <dbReference type="ARBA" id="ARBA00004123"/>
    </source>
</evidence>
<comment type="similarity">
    <text evidence="2">Belongs to the crooked-neck family.</text>
</comment>
<comment type="subcellular location">
    <subcellularLocation>
        <location evidence="1">Nucleus</location>
    </subcellularLocation>
</comment>
<keyword evidence="5" id="KW-0677">Repeat</keyword>
<organism evidence="10 11">
    <name type="scientific">Naegleria lovaniensis</name>
    <name type="common">Amoeba</name>
    <dbReference type="NCBI Taxonomy" id="51637"/>
    <lineage>
        <taxon>Eukaryota</taxon>
        <taxon>Discoba</taxon>
        <taxon>Heterolobosea</taxon>
        <taxon>Tetramitia</taxon>
        <taxon>Eutetramitia</taxon>
        <taxon>Vahlkampfiidae</taxon>
        <taxon>Naegleria</taxon>
    </lineage>
</organism>
<comment type="caution">
    <text evidence="10">The sequence shown here is derived from an EMBL/GenBank/DDBJ whole genome shotgun (WGS) entry which is preliminary data.</text>
</comment>
<dbReference type="Gene3D" id="1.25.40.10">
    <property type="entry name" value="Tetratricopeptide repeat domain"/>
    <property type="match status" value="3"/>
</dbReference>
<evidence type="ECO:0000256" key="8">
    <source>
        <dbReference type="SAM" id="MobiDB-lite"/>
    </source>
</evidence>
<dbReference type="GO" id="GO:0071011">
    <property type="term" value="C:precatalytic spliceosome"/>
    <property type="evidence" value="ECO:0007669"/>
    <property type="project" value="TreeGrafter"/>
</dbReference>
<evidence type="ECO:0000256" key="7">
    <source>
        <dbReference type="ARBA" id="ARBA00023242"/>
    </source>
</evidence>
<dbReference type="GO" id="GO:0000974">
    <property type="term" value="C:Prp19 complex"/>
    <property type="evidence" value="ECO:0007669"/>
    <property type="project" value="TreeGrafter"/>
</dbReference>
<dbReference type="FunFam" id="1.25.40.10:FF:000048">
    <property type="entry name" value="Cell cycle control protein"/>
    <property type="match status" value="1"/>
</dbReference>
<evidence type="ECO:0000313" key="11">
    <source>
        <dbReference type="Proteomes" id="UP000816034"/>
    </source>
</evidence>
<dbReference type="PANTHER" id="PTHR11246:SF3">
    <property type="entry name" value="CROOKED NECK-LIKE PROTEIN 1"/>
    <property type="match status" value="1"/>
</dbReference>
<feature type="compositionally biased region" description="Basic and acidic residues" evidence="8">
    <location>
        <begin position="56"/>
        <end position="68"/>
    </location>
</feature>
<evidence type="ECO:0000256" key="4">
    <source>
        <dbReference type="ARBA" id="ARBA00022728"/>
    </source>
</evidence>
<dbReference type="AlphaFoldDB" id="A0AA88GE28"/>
<reference evidence="10 11" key="1">
    <citation type="journal article" date="2018" name="BMC Genomics">
        <title>The genome of Naegleria lovaniensis, the basis for a comparative approach to unravel pathogenicity factors of the human pathogenic amoeba N. fowleri.</title>
        <authorList>
            <person name="Liechti N."/>
            <person name="Schurch N."/>
            <person name="Bruggmann R."/>
            <person name="Wittwer M."/>
        </authorList>
    </citation>
    <scope>NUCLEOTIDE SEQUENCE [LARGE SCALE GENOMIC DNA]</scope>
    <source>
        <strain evidence="10 11">ATCC 30569</strain>
    </source>
</reference>
<keyword evidence="4" id="KW-0747">Spliceosome</keyword>
<sequence>MNEIQLKIDRQQQFEKKQREQEEQKHGKKRNRDFQNQKKDDTNLPPGYTYNYGNVDRSRTSKVKDKRSAPLQITAEQIIREAYERSEKDIVAPKQDIKDMEELEEYRLRMRKQYEDNIRKNRYRIINYIRYAQWEEKQKQLERARSVFERALDVNYREVNLWLRYAEMEMRNKFVNHARNIWDRAVSLLPRIDQLWYKYIHMEEMLKNINAARQLFDRWMEWQPDEKGWKSYVSFELRYGEIERARKVCEKFIRVHPEIKTWLYYAKFEQKYGQEEGKDRTRLIFERATTLFDLDVLLKAQNFTRQNLDEVVGLYIAFAEFEVTNNEIERANAIYKYLLDRVPKDYAEGLYQKFVSFQKQFGDANSIENVIYNKKRFEFENDLKENPNNYDVWIQYLQMTMEHNGSDNLDETRDLFERAIANVPPLKEKRFWKRYIYIWINYAIFEELTAKNITRTRQVFQGCLELLRSEEYSSPNINFSKIWIMFAHFEIRQRNIDDARKILNAAISCLPKDKIFKEYIKVELSLGNIDTVRQLFQKQLEVSPSSCESWKNYAELEQKVKEYERARRIYELAVNQPNLDMPELIWKCYIDFEIEQKEYDKARALFKRLLDKSKHVKVWISYALFEKSLGKDNIERTRQAYEDAYTYFKKGSIEEGGQQQAADEEAQISKREQRYQLLLSWIAFEESLENNQEMINKLKQKKPTKIRRKKKVLNQEGEASGWTEYIDYVFNDEEAEGTANKANLKILEKALLWKKMQQQKKAQQ</sequence>
<dbReference type="GO" id="GO:0071014">
    <property type="term" value="C:post-mRNA release spliceosomal complex"/>
    <property type="evidence" value="ECO:0007669"/>
    <property type="project" value="TreeGrafter"/>
</dbReference>